<evidence type="ECO:0000256" key="3">
    <source>
        <dbReference type="ARBA" id="ARBA00022630"/>
    </source>
</evidence>
<dbReference type="SUPFAM" id="SSF51971">
    <property type="entry name" value="Nucleotide-binding domain"/>
    <property type="match status" value="1"/>
</dbReference>
<dbReference type="InterPro" id="IPR023209">
    <property type="entry name" value="DAO"/>
</dbReference>
<feature type="binding site" evidence="6">
    <location>
        <position position="157"/>
    </location>
    <ligand>
        <name>FAD</name>
        <dbReference type="ChEBI" id="CHEBI:57692"/>
    </ligand>
</feature>
<evidence type="ECO:0000256" key="5">
    <source>
        <dbReference type="ARBA" id="ARBA00023002"/>
    </source>
</evidence>
<dbReference type="AlphaFoldDB" id="A0A2J6RKT2"/>
<dbReference type="PANTHER" id="PTHR11530:SF16">
    <property type="entry name" value="D-AMINO ACID OXIDASE (AFU_ORTHOLOGUE AFUA_5G11290)"/>
    <property type="match status" value="1"/>
</dbReference>
<accession>A0A2J6RKT2</accession>
<dbReference type="GO" id="GO:0003884">
    <property type="term" value="F:D-amino-acid oxidase activity"/>
    <property type="evidence" value="ECO:0007669"/>
    <property type="project" value="InterPro"/>
</dbReference>
<dbReference type="Gene3D" id="3.40.50.720">
    <property type="entry name" value="NAD(P)-binding Rossmann-like Domain"/>
    <property type="match status" value="2"/>
</dbReference>
<dbReference type="Proteomes" id="UP000235786">
    <property type="component" value="Unassembled WGS sequence"/>
</dbReference>
<evidence type="ECO:0000313" key="8">
    <source>
        <dbReference type="EMBL" id="PMD39136.1"/>
    </source>
</evidence>
<evidence type="ECO:0000256" key="6">
    <source>
        <dbReference type="PIRSR" id="PIRSR000189-1"/>
    </source>
</evidence>
<keyword evidence="4 6" id="KW-0274">FAD</keyword>
<feature type="binding site" evidence="6">
    <location>
        <position position="331"/>
    </location>
    <ligand>
        <name>D-dopa</name>
        <dbReference type="ChEBI" id="CHEBI:149689"/>
    </ligand>
</feature>
<dbReference type="PIRSF" id="PIRSF000189">
    <property type="entry name" value="D-aa_oxidase"/>
    <property type="match status" value="1"/>
</dbReference>
<comment type="similarity">
    <text evidence="2">Belongs to the DAMOX/DASOX family.</text>
</comment>
<keyword evidence="5" id="KW-0560">Oxidoreductase</keyword>
<keyword evidence="3" id="KW-0285">Flavoprotein</keyword>
<comment type="cofactor">
    <cofactor evidence="1 6">
        <name>FAD</name>
        <dbReference type="ChEBI" id="CHEBI:57692"/>
    </cofactor>
</comment>
<feature type="domain" description="FAD dependent oxidoreductase" evidence="7">
    <location>
        <begin position="125"/>
        <end position="346"/>
    </location>
</feature>
<feature type="binding site" evidence="6">
    <location>
        <position position="236"/>
    </location>
    <ligand>
        <name>D-dopa</name>
        <dbReference type="ChEBI" id="CHEBI:149689"/>
    </ligand>
</feature>
<evidence type="ECO:0000256" key="2">
    <source>
        <dbReference type="ARBA" id="ARBA00006730"/>
    </source>
</evidence>
<feature type="binding site" evidence="6">
    <location>
        <begin position="60"/>
        <end position="61"/>
    </location>
    <ligand>
        <name>FAD</name>
        <dbReference type="ChEBI" id="CHEBI:57692"/>
    </ligand>
</feature>
<evidence type="ECO:0000256" key="1">
    <source>
        <dbReference type="ARBA" id="ARBA00001974"/>
    </source>
</evidence>
<dbReference type="EMBL" id="KZ613947">
    <property type="protein sequence ID" value="PMD39136.1"/>
    <property type="molecule type" value="Genomic_DNA"/>
</dbReference>
<evidence type="ECO:0000313" key="9">
    <source>
        <dbReference type="Proteomes" id="UP000235786"/>
    </source>
</evidence>
<dbReference type="OrthoDB" id="2015447at2759"/>
<dbReference type="STRING" id="1149755.A0A2J6RKT2"/>
<dbReference type="SUPFAM" id="SSF54373">
    <property type="entry name" value="FAD-linked reductases, C-terminal domain"/>
    <property type="match status" value="1"/>
</dbReference>
<dbReference type="GO" id="GO:0005737">
    <property type="term" value="C:cytoplasm"/>
    <property type="evidence" value="ECO:0007669"/>
    <property type="project" value="TreeGrafter"/>
</dbReference>
<reference evidence="8 9" key="1">
    <citation type="submission" date="2016-04" db="EMBL/GenBank/DDBJ databases">
        <title>A degradative enzymes factory behind the ericoid mycorrhizal symbiosis.</title>
        <authorList>
            <consortium name="DOE Joint Genome Institute"/>
            <person name="Martino E."/>
            <person name="Morin E."/>
            <person name="Grelet G."/>
            <person name="Kuo A."/>
            <person name="Kohler A."/>
            <person name="Daghino S."/>
            <person name="Barry K."/>
            <person name="Choi C."/>
            <person name="Cichocki N."/>
            <person name="Clum A."/>
            <person name="Copeland A."/>
            <person name="Hainaut M."/>
            <person name="Haridas S."/>
            <person name="Labutti K."/>
            <person name="Lindquist E."/>
            <person name="Lipzen A."/>
            <person name="Khouja H.-R."/>
            <person name="Murat C."/>
            <person name="Ohm R."/>
            <person name="Olson A."/>
            <person name="Spatafora J."/>
            <person name="Veneault-Fourrey C."/>
            <person name="Henrissat B."/>
            <person name="Grigoriev I."/>
            <person name="Martin F."/>
            <person name="Perotto S."/>
        </authorList>
    </citation>
    <scope>NUCLEOTIDE SEQUENCE [LARGE SCALE GENOMIC DNA]</scope>
    <source>
        <strain evidence="8 9">F</strain>
    </source>
</reference>
<proteinExistence type="inferred from homology"/>
<dbReference type="InterPro" id="IPR006076">
    <property type="entry name" value="FAD-dep_OxRdtase"/>
</dbReference>
<dbReference type="Pfam" id="PF01266">
    <property type="entry name" value="DAO"/>
    <property type="match status" value="1"/>
</dbReference>
<feature type="binding site" evidence="6">
    <location>
        <position position="301"/>
    </location>
    <ligand>
        <name>D-dopa</name>
        <dbReference type="ChEBI" id="CHEBI:149689"/>
    </ligand>
</feature>
<dbReference type="GO" id="GO:0071949">
    <property type="term" value="F:FAD binding"/>
    <property type="evidence" value="ECO:0007669"/>
    <property type="project" value="InterPro"/>
</dbReference>
<sequence length="354" mass="38395">MATNGQKLSTQSTQKHIIILGAGITGLSTALKLTSNRTSAQCKITIIATHLPGDESIDYTSPWAGADWSPQATSAPADASMREYDKSTYDTWAQIIETNHAEAEEFVPEGAVMGAKYRTICLSVPQHLGYLMEKVREAGTNIIRAKVDVSHGLKGVVEDARRLAMESNKAVKEDNILALINCTGLAARHFVGAEEAAKLYPIRGQTILVKGEATMDRTYDDFPASSIEIEKEELTYVIPRPGSGTTIFGGCKQAGNWDSKVDEELNGRMLERIKRWKLAEELRSTENGGEFEIVSSQVGLRPGRKGGPRVEIEGEKKVEGVWVVHSYGHAGAGYQSSAGCSEKVAEVVNGLVEL</sequence>
<name>A0A2J6RKT2_HYAVF</name>
<dbReference type="PANTHER" id="PTHR11530">
    <property type="entry name" value="D-AMINO ACID OXIDASE"/>
    <property type="match status" value="1"/>
</dbReference>
<gene>
    <name evidence="8" type="ORF">L207DRAFT_545053</name>
</gene>
<keyword evidence="9" id="KW-1185">Reference proteome</keyword>
<organism evidence="8 9">
    <name type="scientific">Hyaloscypha variabilis (strain UAMH 11265 / GT02V1 / F)</name>
    <name type="common">Meliniomyces variabilis</name>
    <dbReference type="NCBI Taxonomy" id="1149755"/>
    <lineage>
        <taxon>Eukaryota</taxon>
        <taxon>Fungi</taxon>
        <taxon>Dikarya</taxon>
        <taxon>Ascomycota</taxon>
        <taxon>Pezizomycotina</taxon>
        <taxon>Leotiomycetes</taxon>
        <taxon>Helotiales</taxon>
        <taxon>Hyaloscyphaceae</taxon>
        <taxon>Hyaloscypha</taxon>
        <taxon>Hyaloscypha variabilis</taxon>
    </lineage>
</organism>
<evidence type="ECO:0000259" key="7">
    <source>
        <dbReference type="Pfam" id="PF01266"/>
    </source>
</evidence>
<evidence type="ECO:0000256" key="4">
    <source>
        <dbReference type="ARBA" id="ARBA00022827"/>
    </source>
</evidence>
<protein>
    <submittedName>
        <fullName evidence="8">Nucleotide-binding domain-containing protein</fullName>
    </submittedName>
</protein>
<dbReference type="GO" id="GO:0019478">
    <property type="term" value="P:D-amino acid catabolic process"/>
    <property type="evidence" value="ECO:0007669"/>
    <property type="project" value="TreeGrafter"/>
</dbReference>
<feature type="binding site" evidence="6">
    <location>
        <position position="183"/>
    </location>
    <ligand>
        <name>FAD</name>
        <dbReference type="ChEBI" id="CHEBI:57692"/>
    </ligand>
</feature>